<keyword evidence="3" id="KW-1185">Reference proteome</keyword>
<organism evidence="2 3">
    <name type="scientific">Trichonephila inaurata madagascariensis</name>
    <dbReference type="NCBI Taxonomy" id="2747483"/>
    <lineage>
        <taxon>Eukaryota</taxon>
        <taxon>Metazoa</taxon>
        <taxon>Ecdysozoa</taxon>
        <taxon>Arthropoda</taxon>
        <taxon>Chelicerata</taxon>
        <taxon>Arachnida</taxon>
        <taxon>Araneae</taxon>
        <taxon>Araneomorphae</taxon>
        <taxon>Entelegynae</taxon>
        <taxon>Araneoidea</taxon>
        <taxon>Nephilidae</taxon>
        <taxon>Trichonephila</taxon>
        <taxon>Trichonephila inaurata</taxon>
    </lineage>
</organism>
<reference evidence="2" key="1">
    <citation type="submission" date="2020-08" db="EMBL/GenBank/DDBJ databases">
        <title>Multicomponent nature underlies the extraordinary mechanical properties of spider dragline silk.</title>
        <authorList>
            <person name="Kono N."/>
            <person name="Nakamura H."/>
            <person name="Mori M."/>
            <person name="Yoshida Y."/>
            <person name="Ohtoshi R."/>
            <person name="Malay A.D."/>
            <person name="Moran D.A.P."/>
            <person name="Tomita M."/>
            <person name="Numata K."/>
            <person name="Arakawa K."/>
        </authorList>
    </citation>
    <scope>NUCLEOTIDE SEQUENCE</scope>
</reference>
<evidence type="ECO:0000313" key="3">
    <source>
        <dbReference type="Proteomes" id="UP000886998"/>
    </source>
</evidence>
<gene>
    <name evidence="2" type="ORF">TNIN_95951</name>
</gene>
<proteinExistence type="predicted"/>
<evidence type="ECO:0000256" key="1">
    <source>
        <dbReference type="SAM" id="MobiDB-lite"/>
    </source>
</evidence>
<dbReference type="Proteomes" id="UP000886998">
    <property type="component" value="Unassembled WGS sequence"/>
</dbReference>
<feature type="compositionally biased region" description="Basic and acidic residues" evidence="1">
    <location>
        <begin position="7"/>
        <end position="17"/>
    </location>
</feature>
<evidence type="ECO:0000313" key="2">
    <source>
        <dbReference type="EMBL" id="GFY71945.1"/>
    </source>
</evidence>
<name>A0A8X7CNA0_9ARAC</name>
<sequence>MGLSLQRESRASLRTDRDEEPVIDDGDRIKGKPFKRTVLKKILKLIRRPSDEHVIAAELPGGRRTEDRRMTEGRMTDDDKIRYGSHQKFIPGIGSTTFYQGASVRDPHSELDIKSFPSIQNIFTKKTKKISSFMSRKSSRGSRMSDGTGYSHNDSWKHGYYKLTEQRKNWGLARDSFR</sequence>
<comment type="caution">
    <text evidence="2">The sequence shown here is derived from an EMBL/GenBank/DDBJ whole genome shotgun (WGS) entry which is preliminary data.</text>
</comment>
<protein>
    <submittedName>
        <fullName evidence="2">Uncharacterized protein</fullName>
    </submittedName>
</protein>
<dbReference type="AlphaFoldDB" id="A0A8X7CNA0"/>
<accession>A0A8X7CNA0</accession>
<feature type="region of interest" description="Disordered" evidence="1">
    <location>
        <begin position="1"/>
        <end position="30"/>
    </location>
</feature>
<dbReference type="EMBL" id="BMAV01019176">
    <property type="protein sequence ID" value="GFY71945.1"/>
    <property type="molecule type" value="Genomic_DNA"/>
</dbReference>